<feature type="domain" description="Reverse transcriptase" evidence="1">
    <location>
        <begin position="91"/>
        <end position="367"/>
    </location>
</feature>
<organism evidence="2 3">
    <name type="scientific">Paspalum notatum var. saurae</name>
    <dbReference type="NCBI Taxonomy" id="547442"/>
    <lineage>
        <taxon>Eukaryota</taxon>
        <taxon>Viridiplantae</taxon>
        <taxon>Streptophyta</taxon>
        <taxon>Embryophyta</taxon>
        <taxon>Tracheophyta</taxon>
        <taxon>Spermatophyta</taxon>
        <taxon>Magnoliopsida</taxon>
        <taxon>Liliopsida</taxon>
        <taxon>Poales</taxon>
        <taxon>Poaceae</taxon>
        <taxon>PACMAD clade</taxon>
        <taxon>Panicoideae</taxon>
        <taxon>Andropogonodae</taxon>
        <taxon>Paspaleae</taxon>
        <taxon>Paspalinae</taxon>
        <taxon>Paspalum</taxon>
    </lineage>
</organism>
<dbReference type="PROSITE" id="PS50878">
    <property type="entry name" value="RT_POL"/>
    <property type="match status" value="1"/>
</dbReference>
<dbReference type="Pfam" id="PF00078">
    <property type="entry name" value="RVT_1"/>
    <property type="match status" value="1"/>
</dbReference>
<sequence>MRCLPCLDRKAGIAFTTPLLMPGSLPRASRPSAYATHWEVPWITARLEEISNVIRNLPSEKAPGPVGFTGLFYKVTWTIIRTDVINAINAFWSLDYRSLYLVNDAYLVLLRKKDQPKEIKDYRPISLIHSFSKLLTKLLAITLAPKLEGLILKNQCAFIKGCSIHDCFRTVQLSCRLLHQKKVSCVLVKVDIARVFDSVSWPFLLELLEHVGFSRRWRDWISTLLQTSSTKILMNGNPGRRICHARGLRQGDHLSPMLFVLVMDVLNALVNLADADGLFTPLARPAIRCRASLYADDLVIFVRPIRKDLLLLRSILDLFAGCSGLCSNLDKCSATPIRCSEDDLGRVQSILGCQVVQFPCTYLGAPLSTKKLPHAVEQVLVDKVARRIPRWKGKLLSVAGRTVLVKSTLSAIPVHVCIVTGLSAWAIRGIDRLRRSFLWSGSDILGRGQCKVAWLSLCRPVEYGGLGILNLSLFGLALRVRWCWLQRVRPEKLWTDFDPSSERAVRDLFRAGTEIVIGDGKTALFWVDNWLDGAAIEVIAPNLFTAIPRRFHRRSVAEGLTNRAWIGDIKKQLSVVAVSEYGLELVDRPDNFCWRWTPDHQYSAASAYKSCFVGSTLLAGAKVVWKARVPPRVKFFAWLALQDRCWTAERRRRHGLQDSDSCALCDQAVSSMDHLLTKCSFSREVWFRCFDVLGWTHRLPSPDLSFIDWWLQARKGFDKRSKRGFDSVVLLTVWVIWKERNDRVFRRKASMPWVVLDKVAEEAKLWVLADLS</sequence>
<dbReference type="AlphaFoldDB" id="A0AAQ3T8X3"/>
<dbReference type="EMBL" id="CP144748">
    <property type="protein sequence ID" value="WVZ68209.1"/>
    <property type="molecule type" value="Genomic_DNA"/>
</dbReference>
<dbReference type="CDD" id="cd01650">
    <property type="entry name" value="RT_nLTR_like"/>
    <property type="match status" value="1"/>
</dbReference>
<proteinExistence type="predicted"/>
<dbReference type="InterPro" id="IPR043502">
    <property type="entry name" value="DNA/RNA_pol_sf"/>
</dbReference>
<dbReference type="InterPro" id="IPR026960">
    <property type="entry name" value="RVT-Znf"/>
</dbReference>
<evidence type="ECO:0000313" key="3">
    <source>
        <dbReference type="Proteomes" id="UP001341281"/>
    </source>
</evidence>
<accession>A0AAQ3T8X3</accession>
<dbReference type="InterPro" id="IPR000477">
    <property type="entry name" value="RT_dom"/>
</dbReference>
<gene>
    <name evidence="2" type="ORF">U9M48_017172</name>
</gene>
<dbReference type="Proteomes" id="UP001341281">
    <property type="component" value="Chromosome 04"/>
</dbReference>
<dbReference type="PANTHER" id="PTHR33116">
    <property type="entry name" value="REVERSE TRANSCRIPTASE ZINC-BINDING DOMAIN-CONTAINING PROTEIN-RELATED-RELATED"/>
    <property type="match status" value="1"/>
</dbReference>
<dbReference type="PANTHER" id="PTHR33116:SF78">
    <property type="entry name" value="OS12G0587133 PROTEIN"/>
    <property type="match status" value="1"/>
</dbReference>
<evidence type="ECO:0000259" key="1">
    <source>
        <dbReference type="PROSITE" id="PS50878"/>
    </source>
</evidence>
<name>A0AAQ3T8X3_PASNO</name>
<reference evidence="2 3" key="1">
    <citation type="submission" date="2024-02" db="EMBL/GenBank/DDBJ databases">
        <title>High-quality chromosome-scale genome assembly of Pensacola bahiagrass (Paspalum notatum Flugge var. saurae).</title>
        <authorList>
            <person name="Vega J.M."/>
            <person name="Podio M."/>
            <person name="Orjuela J."/>
            <person name="Siena L.A."/>
            <person name="Pessino S.C."/>
            <person name="Combes M.C."/>
            <person name="Mariac C."/>
            <person name="Albertini E."/>
            <person name="Pupilli F."/>
            <person name="Ortiz J.P.A."/>
            <person name="Leblanc O."/>
        </authorList>
    </citation>
    <scope>NUCLEOTIDE SEQUENCE [LARGE SCALE GENOMIC DNA]</scope>
    <source>
        <strain evidence="2">R1</strain>
        <tissue evidence="2">Leaf</tissue>
    </source>
</reference>
<dbReference type="Pfam" id="PF13966">
    <property type="entry name" value="zf-RVT"/>
    <property type="match status" value="1"/>
</dbReference>
<keyword evidence="3" id="KW-1185">Reference proteome</keyword>
<dbReference type="SUPFAM" id="SSF56672">
    <property type="entry name" value="DNA/RNA polymerases"/>
    <property type="match status" value="1"/>
</dbReference>
<evidence type="ECO:0000313" key="2">
    <source>
        <dbReference type="EMBL" id="WVZ68209.1"/>
    </source>
</evidence>
<protein>
    <recommendedName>
        <fullName evidence="1">Reverse transcriptase domain-containing protein</fullName>
    </recommendedName>
</protein>